<evidence type="ECO:0000313" key="7">
    <source>
        <dbReference type="EMBL" id="KAI5064198.1"/>
    </source>
</evidence>
<dbReference type="SUPFAM" id="SSF54534">
    <property type="entry name" value="FKBP-like"/>
    <property type="match status" value="1"/>
</dbReference>
<organism evidence="7 8">
    <name type="scientific">Adiantum capillus-veneris</name>
    <name type="common">Maidenhair fern</name>
    <dbReference type="NCBI Taxonomy" id="13818"/>
    <lineage>
        <taxon>Eukaryota</taxon>
        <taxon>Viridiplantae</taxon>
        <taxon>Streptophyta</taxon>
        <taxon>Embryophyta</taxon>
        <taxon>Tracheophyta</taxon>
        <taxon>Polypodiopsida</taxon>
        <taxon>Polypodiidae</taxon>
        <taxon>Polypodiales</taxon>
        <taxon>Pteridineae</taxon>
        <taxon>Pteridaceae</taxon>
        <taxon>Vittarioideae</taxon>
        <taxon>Adiantum</taxon>
    </lineage>
</organism>
<dbReference type="AlphaFoldDB" id="A0A9D4UA02"/>
<reference evidence="7" key="1">
    <citation type="submission" date="2021-01" db="EMBL/GenBank/DDBJ databases">
        <title>Adiantum capillus-veneris genome.</title>
        <authorList>
            <person name="Fang Y."/>
            <person name="Liao Q."/>
        </authorList>
    </citation>
    <scope>NUCLEOTIDE SEQUENCE</scope>
    <source>
        <strain evidence="7">H3</strain>
        <tissue evidence="7">Leaf</tissue>
    </source>
</reference>
<comment type="caution">
    <text evidence="7">The sequence shown here is derived from an EMBL/GenBank/DDBJ whole genome shotgun (WGS) entry which is preliminary data.</text>
</comment>
<evidence type="ECO:0000256" key="4">
    <source>
        <dbReference type="ARBA" id="ARBA00023235"/>
    </source>
</evidence>
<evidence type="ECO:0000313" key="8">
    <source>
        <dbReference type="Proteomes" id="UP000886520"/>
    </source>
</evidence>
<keyword evidence="8" id="KW-1185">Reference proteome</keyword>
<keyword evidence="4 5" id="KW-0413">Isomerase</keyword>
<dbReference type="EMBL" id="JABFUD020000020">
    <property type="protein sequence ID" value="KAI5064198.1"/>
    <property type="molecule type" value="Genomic_DNA"/>
</dbReference>
<evidence type="ECO:0000256" key="2">
    <source>
        <dbReference type="ARBA" id="ARBA00013194"/>
    </source>
</evidence>
<proteinExistence type="predicted"/>
<evidence type="ECO:0000256" key="5">
    <source>
        <dbReference type="PROSITE-ProRule" id="PRU00277"/>
    </source>
</evidence>
<comment type="catalytic activity">
    <reaction evidence="1 5">
        <text>[protein]-peptidylproline (omega=180) = [protein]-peptidylproline (omega=0)</text>
        <dbReference type="Rhea" id="RHEA:16237"/>
        <dbReference type="Rhea" id="RHEA-COMP:10747"/>
        <dbReference type="Rhea" id="RHEA-COMP:10748"/>
        <dbReference type="ChEBI" id="CHEBI:83833"/>
        <dbReference type="ChEBI" id="CHEBI:83834"/>
        <dbReference type="EC" id="5.2.1.8"/>
    </reaction>
</comment>
<protein>
    <recommendedName>
        <fullName evidence="2 5">peptidylprolyl isomerase</fullName>
        <ecNumber evidence="2 5">5.2.1.8</ecNumber>
    </recommendedName>
</protein>
<dbReference type="PANTHER" id="PTHR43811">
    <property type="entry name" value="FKBP-TYPE PEPTIDYL-PROLYL CIS-TRANS ISOMERASE FKPA"/>
    <property type="match status" value="1"/>
</dbReference>
<feature type="domain" description="PPIase FKBP-type" evidence="6">
    <location>
        <begin position="108"/>
        <end position="175"/>
    </location>
</feature>
<dbReference type="GO" id="GO:0003755">
    <property type="term" value="F:peptidyl-prolyl cis-trans isomerase activity"/>
    <property type="evidence" value="ECO:0007669"/>
    <property type="project" value="UniProtKB-KW"/>
</dbReference>
<name>A0A9D4UA02_ADICA</name>
<dbReference type="Proteomes" id="UP000886520">
    <property type="component" value="Chromosome 20"/>
</dbReference>
<dbReference type="InterPro" id="IPR001179">
    <property type="entry name" value="PPIase_FKBP_dom"/>
</dbReference>
<dbReference type="PANTHER" id="PTHR43811:SF26">
    <property type="entry name" value="PEPTIDYL-PROLYL CIS-TRANS ISOMERASE FKBP16-1, CHLOROPLASTIC"/>
    <property type="match status" value="1"/>
</dbReference>
<dbReference type="InterPro" id="IPR046357">
    <property type="entry name" value="PPIase_dom_sf"/>
</dbReference>
<evidence type="ECO:0000259" key="6">
    <source>
        <dbReference type="PROSITE" id="PS50059"/>
    </source>
</evidence>
<gene>
    <name evidence="7" type="ORF">GOP47_0020868</name>
</gene>
<dbReference type="Pfam" id="PF00254">
    <property type="entry name" value="FKBP_C"/>
    <property type="match status" value="1"/>
</dbReference>
<dbReference type="EC" id="5.2.1.8" evidence="2 5"/>
<keyword evidence="3 5" id="KW-0697">Rotamase</keyword>
<accession>A0A9D4UA02</accession>
<dbReference type="OrthoDB" id="1902587at2759"/>
<sequence>MAATACMHVVPSPASLKQLSSSSTNKSSRASLFTITCESSSPKPTRRVALTSVLLCGAAASVPAAVAYERPFYVPMMEGPDIPGFKTMDTGVMLQDIVEGSGAIASENDSVEFNYVCRRANGYFVYSTVDQFTGESSPITLPLSGGKMIAGLKSILVGMKPGGKRRAVVPPYAGYISTDLEPQPPEWDESRLRSIYEGKA</sequence>
<dbReference type="PROSITE" id="PS50059">
    <property type="entry name" value="FKBP_PPIASE"/>
    <property type="match status" value="1"/>
</dbReference>
<evidence type="ECO:0000256" key="1">
    <source>
        <dbReference type="ARBA" id="ARBA00000971"/>
    </source>
</evidence>
<evidence type="ECO:0000256" key="3">
    <source>
        <dbReference type="ARBA" id="ARBA00023110"/>
    </source>
</evidence>
<dbReference type="Gene3D" id="3.10.50.40">
    <property type="match status" value="1"/>
</dbReference>